<dbReference type="CDD" id="cd00555">
    <property type="entry name" value="Maf"/>
    <property type="match status" value="1"/>
</dbReference>
<dbReference type="GO" id="GO:0036221">
    <property type="term" value="F:UTP diphosphatase activity"/>
    <property type="evidence" value="ECO:0007669"/>
    <property type="project" value="RHEA"/>
</dbReference>
<dbReference type="EMBL" id="MFFM01000007">
    <property type="protein sequence ID" value="OGF14197.1"/>
    <property type="molecule type" value="Genomic_DNA"/>
</dbReference>
<keyword evidence="3" id="KW-0963">Cytoplasm</keyword>
<evidence type="ECO:0000256" key="3">
    <source>
        <dbReference type="HAMAP-Rule" id="MF_00528"/>
    </source>
</evidence>
<dbReference type="GO" id="GO:0005737">
    <property type="term" value="C:cytoplasm"/>
    <property type="evidence" value="ECO:0007669"/>
    <property type="project" value="UniProtKB-SubCell"/>
</dbReference>
<evidence type="ECO:0000313" key="4">
    <source>
        <dbReference type="EMBL" id="OGF14197.1"/>
    </source>
</evidence>
<dbReference type="GO" id="GO:0036218">
    <property type="term" value="F:dTTP diphosphatase activity"/>
    <property type="evidence" value="ECO:0007669"/>
    <property type="project" value="RHEA"/>
</dbReference>
<feature type="active site" description="Proton acceptor" evidence="3">
    <location>
        <position position="75"/>
    </location>
</feature>
<dbReference type="PANTHER" id="PTHR43213">
    <property type="entry name" value="BIFUNCTIONAL DTTP/UTP PYROPHOSPHATASE/METHYLTRANSFERASE PROTEIN-RELATED"/>
    <property type="match status" value="1"/>
</dbReference>
<comment type="catalytic activity">
    <reaction evidence="3">
        <text>UTP + H2O = UMP + diphosphate + H(+)</text>
        <dbReference type="Rhea" id="RHEA:29395"/>
        <dbReference type="ChEBI" id="CHEBI:15377"/>
        <dbReference type="ChEBI" id="CHEBI:15378"/>
        <dbReference type="ChEBI" id="CHEBI:33019"/>
        <dbReference type="ChEBI" id="CHEBI:46398"/>
        <dbReference type="ChEBI" id="CHEBI:57865"/>
        <dbReference type="EC" id="3.6.1.9"/>
    </reaction>
</comment>
<keyword evidence="2 3" id="KW-0378">Hydrolase</keyword>
<comment type="subcellular location">
    <subcellularLocation>
        <location evidence="3">Cytoplasm</location>
    </subcellularLocation>
</comment>
<dbReference type="PANTHER" id="PTHR43213:SF5">
    <property type="entry name" value="BIFUNCTIONAL DTTP_UTP PYROPHOSPHATASE_METHYLTRANSFERASE PROTEIN-RELATED"/>
    <property type="match status" value="1"/>
</dbReference>
<organism evidence="4 5">
    <name type="scientific">Candidatus Edwardsbacteria bacterium GWF2_54_11</name>
    <dbReference type="NCBI Taxonomy" id="1817851"/>
    <lineage>
        <taxon>Bacteria</taxon>
        <taxon>Candidatus Edwardsiibacteriota</taxon>
    </lineage>
</organism>
<comment type="caution">
    <text evidence="3">Lacks conserved residue(s) required for the propagation of feature annotation.</text>
</comment>
<dbReference type="NCBIfam" id="TIGR00172">
    <property type="entry name" value="maf"/>
    <property type="match status" value="1"/>
</dbReference>
<dbReference type="Pfam" id="PF02545">
    <property type="entry name" value="Maf"/>
    <property type="match status" value="1"/>
</dbReference>
<dbReference type="InterPro" id="IPR029001">
    <property type="entry name" value="ITPase-like_fam"/>
</dbReference>
<evidence type="ECO:0000256" key="1">
    <source>
        <dbReference type="ARBA" id="ARBA00001968"/>
    </source>
</evidence>
<feature type="site" description="Important for substrate specificity" evidence="3">
    <location>
        <position position="160"/>
    </location>
</feature>
<protein>
    <recommendedName>
        <fullName evidence="3">dTTP/UTP pyrophosphatase</fullName>
        <shortName evidence="3">dTTPase/UTPase</shortName>
        <ecNumber evidence="3">3.6.1.9</ecNumber>
    </recommendedName>
    <alternativeName>
        <fullName evidence="3">Nucleoside triphosphate pyrophosphatase</fullName>
    </alternativeName>
    <alternativeName>
        <fullName evidence="3">Nucleotide pyrophosphatase</fullName>
        <shortName evidence="3">Nucleotide PPase</shortName>
    </alternativeName>
</protein>
<comment type="cofactor">
    <cofactor evidence="1 3">
        <name>a divalent metal cation</name>
        <dbReference type="ChEBI" id="CHEBI:60240"/>
    </cofactor>
</comment>
<proteinExistence type="inferred from homology"/>
<dbReference type="Gene3D" id="3.90.950.10">
    <property type="match status" value="1"/>
</dbReference>
<comment type="caution">
    <text evidence="4">The sequence shown here is derived from an EMBL/GenBank/DDBJ whole genome shotgun (WGS) entry which is preliminary data.</text>
</comment>
<gene>
    <name evidence="4" type="ORF">A2024_07445</name>
</gene>
<dbReference type="GO" id="GO:0009117">
    <property type="term" value="P:nucleotide metabolic process"/>
    <property type="evidence" value="ECO:0007669"/>
    <property type="project" value="UniProtKB-KW"/>
</dbReference>
<dbReference type="InterPro" id="IPR003697">
    <property type="entry name" value="Maf-like"/>
</dbReference>
<feature type="site" description="Important for substrate specificity" evidence="3">
    <location>
        <position position="14"/>
    </location>
</feature>
<dbReference type="SUPFAM" id="SSF52972">
    <property type="entry name" value="ITPase-like"/>
    <property type="match status" value="1"/>
</dbReference>
<name>A0A1F5RI21_9BACT</name>
<evidence type="ECO:0000256" key="2">
    <source>
        <dbReference type="ARBA" id="ARBA00022801"/>
    </source>
</evidence>
<dbReference type="Proteomes" id="UP000177230">
    <property type="component" value="Unassembled WGS sequence"/>
</dbReference>
<keyword evidence="3" id="KW-0546">Nucleotide metabolism</keyword>
<comment type="catalytic activity">
    <reaction evidence="3">
        <text>dTTP + H2O = dTMP + diphosphate + H(+)</text>
        <dbReference type="Rhea" id="RHEA:28534"/>
        <dbReference type="ChEBI" id="CHEBI:15377"/>
        <dbReference type="ChEBI" id="CHEBI:15378"/>
        <dbReference type="ChEBI" id="CHEBI:33019"/>
        <dbReference type="ChEBI" id="CHEBI:37568"/>
        <dbReference type="ChEBI" id="CHEBI:63528"/>
        <dbReference type="EC" id="3.6.1.9"/>
    </reaction>
</comment>
<comment type="function">
    <text evidence="3">Nucleoside triphosphate pyrophosphatase that hydrolyzes dTTP and UTP. May have a dual role in cell division arrest and in preventing the incorporation of modified nucleotides into cellular nucleic acids.</text>
</comment>
<dbReference type="PIRSF" id="PIRSF006305">
    <property type="entry name" value="Maf"/>
    <property type="match status" value="1"/>
</dbReference>
<dbReference type="HAMAP" id="MF_00528">
    <property type="entry name" value="Maf"/>
    <property type="match status" value="1"/>
</dbReference>
<dbReference type="EC" id="3.6.1.9" evidence="3"/>
<comment type="similarity">
    <text evidence="3">Belongs to the Maf family. YhdE subfamily.</text>
</comment>
<feature type="site" description="Important for substrate specificity" evidence="3">
    <location>
        <position position="76"/>
    </location>
</feature>
<reference evidence="4 5" key="1">
    <citation type="journal article" date="2016" name="Nat. Commun.">
        <title>Thousands of microbial genomes shed light on interconnected biogeochemical processes in an aquifer system.</title>
        <authorList>
            <person name="Anantharaman K."/>
            <person name="Brown C.T."/>
            <person name="Hug L.A."/>
            <person name="Sharon I."/>
            <person name="Castelle C.J."/>
            <person name="Probst A.J."/>
            <person name="Thomas B.C."/>
            <person name="Singh A."/>
            <person name="Wilkins M.J."/>
            <person name="Karaoz U."/>
            <person name="Brodie E.L."/>
            <person name="Williams K.H."/>
            <person name="Hubbard S.S."/>
            <person name="Banfield J.F."/>
        </authorList>
    </citation>
    <scope>NUCLEOTIDE SEQUENCE [LARGE SCALE GENOMIC DNA]</scope>
</reference>
<evidence type="ECO:0000313" key="5">
    <source>
        <dbReference type="Proteomes" id="UP000177230"/>
    </source>
</evidence>
<sequence length="207" mass="23018">MNWPPLLLASASPRRKALLEGLGADIIIKPAEVDEENCVLSDPQKISEYLAGQKARSLGKKWRASFGSRLILAADTVVAYRHHVLGKPVDEKDARRMIKILSGRWHQVYTGLCLYDPLSQIELTGHEMTRVKFRQLSLPEIKRYAATGEPMDKAGAYGIQGLGSLLVERIDGCYFNVMGLPLVKLNAMIQRMENLRCKKSSPGGTAR</sequence>
<accession>A0A1F5RI21</accession>
<dbReference type="AlphaFoldDB" id="A0A1F5RI21"/>